<gene>
    <name evidence="2" type="ORF">SAMN04489723_1247</name>
</gene>
<name>A0A1I1C8V6_9BACT</name>
<evidence type="ECO:0000313" key="2">
    <source>
        <dbReference type="EMBL" id="SFB58456.1"/>
    </source>
</evidence>
<accession>A0A1I1C8V6</accession>
<protein>
    <submittedName>
        <fullName evidence="2">Uncharacterized protein</fullName>
    </submittedName>
</protein>
<dbReference type="Proteomes" id="UP000198790">
    <property type="component" value="Unassembled WGS sequence"/>
</dbReference>
<dbReference type="OrthoDB" id="824137at2"/>
<sequence>MSNFLQIKRIKMTAGILCAYLTMMIFVACVDQPDLYPFGQCAGPVSANATDISIIYAPYVNNKYVTESDTVKFADFNLYMKITPEVISDVSWISSFPGAAYALSCAQSFNFKNITSIKVSLLAPYGDLKAGTDISNLITINDVMKLSEFKNFDNSLAQYKLTINTQPSNKTQLKTKTILSLKNGTEKVLESTSPVLLTN</sequence>
<keyword evidence="1" id="KW-0472">Membrane</keyword>
<proteinExistence type="predicted"/>
<dbReference type="AlphaFoldDB" id="A0A1I1C8V6"/>
<dbReference type="STRING" id="237018.SAMN04489723_1247"/>
<keyword evidence="3" id="KW-1185">Reference proteome</keyword>
<dbReference type="RefSeq" id="WP_139229155.1">
    <property type="nucleotide sequence ID" value="NZ_FOKK01000024.1"/>
</dbReference>
<feature type="transmembrane region" description="Helical" evidence="1">
    <location>
        <begin position="12"/>
        <end position="28"/>
    </location>
</feature>
<organism evidence="2 3">
    <name type="scientific">Algoriphagus aquimarinus</name>
    <dbReference type="NCBI Taxonomy" id="237018"/>
    <lineage>
        <taxon>Bacteria</taxon>
        <taxon>Pseudomonadati</taxon>
        <taxon>Bacteroidota</taxon>
        <taxon>Cytophagia</taxon>
        <taxon>Cytophagales</taxon>
        <taxon>Cyclobacteriaceae</taxon>
        <taxon>Algoriphagus</taxon>
    </lineage>
</organism>
<evidence type="ECO:0000313" key="3">
    <source>
        <dbReference type="Proteomes" id="UP000198790"/>
    </source>
</evidence>
<evidence type="ECO:0000256" key="1">
    <source>
        <dbReference type="SAM" id="Phobius"/>
    </source>
</evidence>
<keyword evidence="1" id="KW-0812">Transmembrane</keyword>
<dbReference type="EMBL" id="FOKK01000024">
    <property type="protein sequence ID" value="SFB58456.1"/>
    <property type="molecule type" value="Genomic_DNA"/>
</dbReference>
<keyword evidence="1" id="KW-1133">Transmembrane helix</keyword>
<reference evidence="2 3" key="1">
    <citation type="submission" date="2016-10" db="EMBL/GenBank/DDBJ databases">
        <authorList>
            <person name="de Groot N.N."/>
        </authorList>
    </citation>
    <scope>NUCLEOTIDE SEQUENCE [LARGE SCALE GENOMIC DNA]</scope>
    <source>
        <strain evidence="2 3">DSM 23399</strain>
    </source>
</reference>